<evidence type="ECO:0000256" key="1">
    <source>
        <dbReference type="SAM" id="MobiDB-lite"/>
    </source>
</evidence>
<dbReference type="EMBL" id="JBHMEY010000003">
    <property type="protein sequence ID" value="MFB9095191.1"/>
    <property type="molecule type" value="Genomic_DNA"/>
</dbReference>
<evidence type="ECO:0000313" key="3">
    <source>
        <dbReference type="EMBL" id="MFB9095191.1"/>
    </source>
</evidence>
<evidence type="ECO:0000313" key="4">
    <source>
        <dbReference type="Proteomes" id="UP001589607"/>
    </source>
</evidence>
<accession>A0ABV5GJN2</accession>
<gene>
    <name evidence="3" type="ORF">ACFFVF_01570</name>
</gene>
<feature type="transmembrane region" description="Helical" evidence="2">
    <location>
        <begin position="183"/>
        <end position="202"/>
    </location>
</feature>
<feature type="region of interest" description="Disordered" evidence="1">
    <location>
        <begin position="367"/>
        <end position="389"/>
    </location>
</feature>
<name>A0ABV5GJN2_9FLAO</name>
<dbReference type="Proteomes" id="UP001589607">
    <property type="component" value="Unassembled WGS sequence"/>
</dbReference>
<keyword evidence="2" id="KW-0472">Membrane</keyword>
<feature type="transmembrane region" description="Helical" evidence="2">
    <location>
        <begin position="125"/>
        <end position="149"/>
    </location>
</feature>
<feature type="compositionally biased region" description="Gly residues" evidence="1">
    <location>
        <begin position="375"/>
        <end position="389"/>
    </location>
</feature>
<keyword evidence="2" id="KW-0812">Transmembrane</keyword>
<feature type="transmembrane region" description="Helical" evidence="2">
    <location>
        <begin position="214"/>
        <end position="237"/>
    </location>
</feature>
<feature type="transmembrane region" description="Helical" evidence="2">
    <location>
        <begin position="257"/>
        <end position="275"/>
    </location>
</feature>
<feature type="transmembrane region" description="Helical" evidence="2">
    <location>
        <begin position="282"/>
        <end position="301"/>
    </location>
</feature>
<feature type="transmembrane region" description="Helical" evidence="2">
    <location>
        <begin position="156"/>
        <end position="177"/>
    </location>
</feature>
<keyword evidence="4" id="KW-1185">Reference proteome</keyword>
<feature type="transmembrane region" description="Helical" evidence="2">
    <location>
        <begin position="48"/>
        <end position="74"/>
    </location>
</feature>
<feature type="transmembrane region" description="Helical" evidence="2">
    <location>
        <begin position="307"/>
        <end position="325"/>
    </location>
</feature>
<evidence type="ECO:0000256" key="2">
    <source>
        <dbReference type="SAM" id="Phobius"/>
    </source>
</evidence>
<dbReference type="RefSeq" id="WP_236456668.1">
    <property type="nucleotide sequence ID" value="NZ_CBCSGE010000025.1"/>
</dbReference>
<keyword evidence="2" id="KW-1133">Transmembrane helix</keyword>
<sequence length="389" mass="43744">MISYDKKLLENTYLVNEAKSLETSGFISQEQVAAIKNNFTALKTQDNLFIRICLFLLGSILYLSICGAIGFLGLNSFNSDSDTSMSILIFIFGLTGFLTTEFILVRTKNYFGNGLDDSFIIGMQIAFNGLILFFNNSDMVFCFSIFSISTLCYFRYLHLVSLLASYISVIALLFFIFIDYIHYGAEILPFILFFFGIGSYLFSKKITSKIKTPYYSAGILLISNLGLILTYLSMNYFIVRELSNEINSSRGEIPMAWLFYSFTILIPLFYLFYSIKTKNKPMLWIGGLTMAFTVFTIRYYHHIMPTEISLTLAGIILFSIAFLAIRKLKMKESGITFLPDRFEPSNSLLNIETLASASQFGIQTEDQTTDSPMDFGGGGFSGGGAGESF</sequence>
<comment type="caution">
    <text evidence="3">The sequence shown here is derived from an EMBL/GenBank/DDBJ whole genome shotgun (WGS) entry which is preliminary data.</text>
</comment>
<feature type="transmembrane region" description="Helical" evidence="2">
    <location>
        <begin position="86"/>
        <end position="105"/>
    </location>
</feature>
<evidence type="ECO:0008006" key="5">
    <source>
        <dbReference type="Google" id="ProtNLM"/>
    </source>
</evidence>
<organism evidence="3 4">
    <name type="scientific">Flavobacterium jumunjinense</name>
    <dbReference type="NCBI Taxonomy" id="998845"/>
    <lineage>
        <taxon>Bacteria</taxon>
        <taxon>Pseudomonadati</taxon>
        <taxon>Bacteroidota</taxon>
        <taxon>Flavobacteriia</taxon>
        <taxon>Flavobacteriales</taxon>
        <taxon>Flavobacteriaceae</taxon>
        <taxon>Flavobacterium</taxon>
    </lineage>
</organism>
<protein>
    <recommendedName>
        <fullName evidence="5">DUF2157 domain-containing protein</fullName>
    </recommendedName>
</protein>
<reference evidence="3 4" key="1">
    <citation type="submission" date="2024-09" db="EMBL/GenBank/DDBJ databases">
        <authorList>
            <person name="Sun Q."/>
            <person name="Mori K."/>
        </authorList>
    </citation>
    <scope>NUCLEOTIDE SEQUENCE [LARGE SCALE GENOMIC DNA]</scope>
    <source>
        <strain evidence="3 4">CECT 7955</strain>
    </source>
</reference>
<proteinExistence type="predicted"/>